<sequence length="123" mass="13947">MHSTLIRTQNLVGILRNDPKTLISPSNYTLPASGRFPLSGEPTFGHFCTLFHAQFCPYIGTTFSFLNNLTFSSLFAAFIWHTGKFKLFSAIFLPYAHTFARFTPVQRLCSEFSSLKITPNFIQ</sequence>
<dbReference type="EMBL" id="HBUE01278414">
    <property type="protein sequence ID" value="CAG6567683.1"/>
    <property type="molecule type" value="Transcribed_RNA"/>
</dbReference>
<dbReference type="AlphaFoldDB" id="A0A8D8DSG9"/>
<reference evidence="1" key="1">
    <citation type="submission" date="2021-05" db="EMBL/GenBank/DDBJ databases">
        <authorList>
            <person name="Alioto T."/>
            <person name="Alioto T."/>
            <person name="Gomez Garrido J."/>
        </authorList>
    </citation>
    <scope>NUCLEOTIDE SEQUENCE</scope>
</reference>
<organism evidence="1">
    <name type="scientific">Culex pipiens</name>
    <name type="common">House mosquito</name>
    <dbReference type="NCBI Taxonomy" id="7175"/>
    <lineage>
        <taxon>Eukaryota</taxon>
        <taxon>Metazoa</taxon>
        <taxon>Ecdysozoa</taxon>
        <taxon>Arthropoda</taxon>
        <taxon>Hexapoda</taxon>
        <taxon>Insecta</taxon>
        <taxon>Pterygota</taxon>
        <taxon>Neoptera</taxon>
        <taxon>Endopterygota</taxon>
        <taxon>Diptera</taxon>
        <taxon>Nematocera</taxon>
        <taxon>Culicoidea</taxon>
        <taxon>Culicidae</taxon>
        <taxon>Culicinae</taxon>
        <taxon>Culicini</taxon>
        <taxon>Culex</taxon>
        <taxon>Culex</taxon>
    </lineage>
</organism>
<proteinExistence type="predicted"/>
<evidence type="ECO:0000313" key="1">
    <source>
        <dbReference type="EMBL" id="CAG6516184.1"/>
    </source>
</evidence>
<dbReference type="EMBL" id="HBUE01172953">
    <property type="protein sequence ID" value="CAG6516184.1"/>
    <property type="molecule type" value="Transcribed_RNA"/>
</dbReference>
<protein>
    <submittedName>
        <fullName evidence="1">(northern house mosquito) hypothetical protein</fullName>
    </submittedName>
</protein>
<name>A0A8D8DSG9_CULPI</name>
<accession>A0A8D8DSG9</accession>